<organism evidence="1 2">
    <name type="scientific">Prorocentrum cordatum</name>
    <dbReference type="NCBI Taxonomy" id="2364126"/>
    <lineage>
        <taxon>Eukaryota</taxon>
        <taxon>Sar</taxon>
        <taxon>Alveolata</taxon>
        <taxon>Dinophyceae</taxon>
        <taxon>Prorocentrales</taxon>
        <taxon>Prorocentraceae</taxon>
        <taxon>Prorocentrum</taxon>
    </lineage>
</organism>
<reference evidence="1" key="1">
    <citation type="submission" date="2023-10" db="EMBL/GenBank/DDBJ databases">
        <authorList>
            <person name="Chen Y."/>
            <person name="Shah S."/>
            <person name="Dougan E. K."/>
            <person name="Thang M."/>
            <person name="Chan C."/>
        </authorList>
    </citation>
    <scope>NUCLEOTIDE SEQUENCE [LARGE SCALE GENOMIC DNA]</scope>
</reference>
<sequence>MEATTATAFIEVTGSVRGLNKLSIFFKEFDSWAPCLAEAGTNPSWQNGVEVVMIKEAIKRDYSFYRGSDVHIYSLGSDDPSDVLFEMWDEYVLANFTKTKLIATLQGPDVMLSPPPVSEGGGESPGPVKIQETGEWPPVAVPNPRLLDPKHDGHGARVLALKKCIVSQLALPSGRDRCNQVRIYRNSKGHCKGQALKSNDMAWRNLWYVALLLPTTEPNHGRDERGDLIEGFNHVGSDIGGYEM</sequence>
<feature type="non-terminal residue" evidence="1">
    <location>
        <position position="244"/>
    </location>
</feature>
<name>A0ABN9UJL7_9DINO</name>
<proteinExistence type="predicted"/>
<protein>
    <submittedName>
        <fullName evidence="1">Uncharacterized protein</fullName>
    </submittedName>
</protein>
<accession>A0ABN9UJL7</accession>
<evidence type="ECO:0000313" key="2">
    <source>
        <dbReference type="Proteomes" id="UP001189429"/>
    </source>
</evidence>
<dbReference type="EMBL" id="CAUYUJ010015943">
    <property type="protein sequence ID" value="CAK0859944.1"/>
    <property type="molecule type" value="Genomic_DNA"/>
</dbReference>
<keyword evidence="2" id="KW-1185">Reference proteome</keyword>
<gene>
    <name evidence="1" type="ORF">PCOR1329_LOCUS49119</name>
</gene>
<dbReference type="Proteomes" id="UP001189429">
    <property type="component" value="Unassembled WGS sequence"/>
</dbReference>
<evidence type="ECO:0000313" key="1">
    <source>
        <dbReference type="EMBL" id="CAK0859944.1"/>
    </source>
</evidence>
<comment type="caution">
    <text evidence="1">The sequence shown here is derived from an EMBL/GenBank/DDBJ whole genome shotgun (WGS) entry which is preliminary data.</text>
</comment>